<sequence length="60" mass="6852">MGMDSTTLTPKAIQAENIIFSYAQKKQEGGDLAFLLVLCYYLEEFWLFQKGASHYAQRSV</sequence>
<dbReference type="EMBL" id="MBQG01000058">
    <property type="protein sequence ID" value="OHX53557.1"/>
    <property type="molecule type" value="Genomic_DNA"/>
</dbReference>
<proteinExistence type="predicted"/>
<evidence type="ECO:0000313" key="1">
    <source>
        <dbReference type="EMBL" id="OHX53557.1"/>
    </source>
</evidence>
<keyword evidence="2" id="KW-1185">Reference proteome</keyword>
<evidence type="ECO:0000313" key="2">
    <source>
        <dbReference type="Proteomes" id="UP000242153"/>
    </source>
</evidence>
<gene>
    <name evidence="1" type="ORF">BB776_00255</name>
</gene>
<name>A0ABX3D250_9BACL</name>
<reference evidence="1" key="1">
    <citation type="submission" date="2016-07" db="EMBL/GenBank/DDBJ databases">
        <title>Draft genome Planococcus salivarum.</title>
        <authorList>
            <person name="See-Too W.S."/>
        </authorList>
    </citation>
    <scope>NUCLEOTIDE SEQUENCE [LARGE SCALE GENOMIC DNA]</scope>
    <source>
        <strain evidence="1">DSM 23820</strain>
    </source>
</reference>
<comment type="caution">
    <text evidence="1">The sequence shown here is derived from an EMBL/GenBank/DDBJ whole genome shotgun (WGS) entry which is preliminary data.</text>
</comment>
<protein>
    <submittedName>
        <fullName evidence="1">Uncharacterized protein</fullName>
    </submittedName>
</protein>
<dbReference type="Proteomes" id="UP000242153">
    <property type="component" value="Unassembled WGS sequence"/>
</dbReference>
<organism evidence="1 2">
    <name type="scientific">Planococcus salinarum</name>
    <dbReference type="NCBI Taxonomy" id="622695"/>
    <lineage>
        <taxon>Bacteria</taxon>
        <taxon>Bacillati</taxon>
        <taxon>Bacillota</taxon>
        <taxon>Bacilli</taxon>
        <taxon>Bacillales</taxon>
        <taxon>Caryophanaceae</taxon>
        <taxon>Planococcus</taxon>
    </lineage>
</organism>
<accession>A0ABX3D250</accession>